<sequence length="76" mass="8706">MLDLNHYGFKMRLKWYARKYGKHVVDCNEAYASKTRSWDGSIDDQLGSSKVIKGDGFIVDHDINGSRNVLLNSLTR</sequence>
<reference evidence="3 4" key="1">
    <citation type="submission" date="2014-06" db="EMBL/GenBank/DDBJ databases">
        <title>Whole Genome Sequences of Three Symbiotic Endozoicomonas Bacteria.</title>
        <authorList>
            <person name="Neave M.J."/>
            <person name="Apprill A."/>
            <person name="Voolstra C.R."/>
        </authorList>
    </citation>
    <scope>NUCLEOTIDE SEQUENCE [LARGE SCALE GENOMIC DNA]</scope>
    <source>
        <strain evidence="3 4">LMG 24815</strain>
    </source>
</reference>
<dbReference type="Proteomes" id="UP000028006">
    <property type="component" value="Unassembled WGS sequence"/>
</dbReference>
<evidence type="ECO:0000313" key="4">
    <source>
        <dbReference type="Proteomes" id="UP000028006"/>
    </source>
</evidence>
<protein>
    <recommendedName>
        <fullName evidence="2">Cas12f1-like TNB domain-containing protein</fullName>
    </recommendedName>
</protein>
<evidence type="ECO:0000256" key="1">
    <source>
        <dbReference type="ARBA" id="ARBA00023125"/>
    </source>
</evidence>
<evidence type="ECO:0000313" key="3">
    <source>
        <dbReference type="EMBL" id="KEQ14420.1"/>
    </source>
</evidence>
<dbReference type="GO" id="GO:0003677">
    <property type="term" value="F:DNA binding"/>
    <property type="evidence" value="ECO:0007669"/>
    <property type="project" value="UniProtKB-KW"/>
</dbReference>
<dbReference type="AlphaFoldDB" id="A0A081N7J7"/>
<keyword evidence="1" id="KW-0238">DNA-binding</keyword>
<dbReference type="Pfam" id="PF07282">
    <property type="entry name" value="Cas12f1-like_TNB"/>
    <property type="match status" value="1"/>
</dbReference>
<feature type="domain" description="Cas12f1-like TNB" evidence="2">
    <location>
        <begin position="6"/>
        <end position="69"/>
    </location>
</feature>
<organism evidence="3 4">
    <name type="scientific">Endozoicomonas montiporae</name>
    <dbReference type="NCBI Taxonomy" id="1027273"/>
    <lineage>
        <taxon>Bacteria</taxon>
        <taxon>Pseudomonadati</taxon>
        <taxon>Pseudomonadota</taxon>
        <taxon>Gammaproteobacteria</taxon>
        <taxon>Oceanospirillales</taxon>
        <taxon>Endozoicomonadaceae</taxon>
        <taxon>Endozoicomonas</taxon>
    </lineage>
</organism>
<dbReference type="EMBL" id="JOKG01000002">
    <property type="protein sequence ID" value="KEQ14420.1"/>
    <property type="molecule type" value="Genomic_DNA"/>
</dbReference>
<name>A0A081N7J7_9GAMM</name>
<accession>A0A081N7J7</accession>
<keyword evidence="4" id="KW-1185">Reference proteome</keyword>
<dbReference type="InterPro" id="IPR010095">
    <property type="entry name" value="Cas12f1-like_TNB"/>
</dbReference>
<comment type="caution">
    <text evidence="3">The sequence shown here is derived from an EMBL/GenBank/DDBJ whole genome shotgun (WGS) entry which is preliminary data.</text>
</comment>
<dbReference type="eggNOG" id="COG0675">
    <property type="taxonomic scope" value="Bacteria"/>
</dbReference>
<proteinExistence type="predicted"/>
<evidence type="ECO:0000259" key="2">
    <source>
        <dbReference type="Pfam" id="PF07282"/>
    </source>
</evidence>
<gene>
    <name evidence="3" type="ORF">GZ77_08575</name>
</gene>